<reference evidence="1 2" key="1">
    <citation type="journal article" date="2018" name="PLoS Genet.">
        <title>Population sequencing reveals clonal diversity and ancestral inbreeding in the grapevine cultivar Chardonnay.</title>
        <authorList>
            <person name="Roach M.J."/>
            <person name="Johnson D.L."/>
            <person name="Bohlmann J."/>
            <person name="van Vuuren H.J."/>
            <person name="Jones S.J."/>
            <person name="Pretorius I.S."/>
            <person name="Schmidt S.A."/>
            <person name="Borneman A.R."/>
        </authorList>
    </citation>
    <scope>NUCLEOTIDE SEQUENCE [LARGE SCALE GENOMIC DNA]</scope>
    <source>
        <strain evidence="2">cv. Chardonnay</strain>
        <tissue evidence="1">Leaf</tissue>
    </source>
</reference>
<evidence type="ECO:0000313" key="1">
    <source>
        <dbReference type="EMBL" id="RVW45952.1"/>
    </source>
</evidence>
<comment type="caution">
    <text evidence="1">The sequence shown here is derived from an EMBL/GenBank/DDBJ whole genome shotgun (WGS) entry which is preliminary data.</text>
</comment>
<dbReference type="AlphaFoldDB" id="A0A438EE62"/>
<protein>
    <submittedName>
        <fullName evidence="1">Uncharacterized protein</fullName>
    </submittedName>
</protein>
<sequence length="154" mass="17622">MGGYKGMRSYFPIPPRLWNLLSNIRATPPAPLTVLSDAQLPYFQCLQPVVLIELKFLYHIARPAVIIYMIRNTMHDCKELGKETSRVGAYSEWDVLCFQFSPRQPRFTNVGNPKAEPTLKDAVDPSICLVLTHPEIQLIKNPTKFFQENKNSTQ</sequence>
<dbReference type="EMBL" id="QGNW01001308">
    <property type="protein sequence ID" value="RVW45952.1"/>
    <property type="molecule type" value="Genomic_DNA"/>
</dbReference>
<evidence type="ECO:0000313" key="2">
    <source>
        <dbReference type="Proteomes" id="UP000288805"/>
    </source>
</evidence>
<organism evidence="1 2">
    <name type="scientific">Vitis vinifera</name>
    <name type="common">Grape</name>
    <dbReference type="NCBI Taxonomy" id="29760"/>
    <lineage>
        <taxon>Eukaryota</taxon>
        <taxon>Viridiplantae</taxon>
        <taxon>Streptophyta</taxon>
        <taxon>Embryophyta</taxon>
        <taxon>Tracheophyta</taxon>
        <taxon>Spermatophyta</taxon>
        <taxon>Magnoliopsida</taxon>
        <taxon>eudicotyledons</taxon>
        <taxon>Gunneridae</taxon>
        <taxon>Pentapetalae</taxon>
        <taxon>rosids</taxon>
        <taxon>Vitales</taxon>
        <taxon>Vitaceae</taxon>
        <taxon>Viteae</taxon>
        <taxon>Vitis</taxon>
    </lineage>
</organism>
<name>A0A438EE62_VITVI</name>
<dbReference type="Proteomes" id="UP000288805">
    <property type="component" value="Unassembled WGS sequence"/>
</dbReference>
<proteinExistence type="predicted"/>
<gene>
    <name evidence="1" type="ORF">CK203_068550</name>
</gene>
<accession>A0A438EE62</accession>